<dbReference type="GO" id="GO:0005096">
    <property type="term" value="F:GTPase activator activity"/>
    <property type="evidence" value="ECO:0007669"/>
    <property type="project" value="UniProtKB-KW"/>
</dbReference>
<keyword evidence="2" id="KW-0472">Membrane</keyword>
<dbReference type="AlphaFoldDB" id="A0AAJ6CF91"/>
<keyword evidence="5" id="KW-1185">Reference proteome</keyword>
<keyword evidence="2" id="KW-1133">Transmembrane helix</keyword>
<dbReference type="PANTHER" id="PTHR20913:SF7">
    <property type="entry name" value="RE60063P"/>
    <property type="match status" value="1"/>
</dbReference>
<evidence type="ECO:0000313" key="5">
    <source>
        <dbReference type="Proteomes" id="UP001219567"/>
    </source>
</evidence>
<evidence type="ECO:0000259" key="3">
    <source>
        <dbReference type="Pfam" id="PF00566"/>
    </source>
</evidence>
<keyword evidence="1" id="KW-0343">GTPase activation</keyword>
<dbReference type="Gene3D" id="1.10.472.80">
    <property type="entry name" value="Ypt/Rab-GAP domain of gyp1p, domain 3"/>
    <property type="match status" value="1"/>
</dbReference>
<dbReference type="InterPro" id="IPR045913">
    <property type="entry name" value="TBC20/Gyp8-like"/>
</dbReference>
<dbReference type="SUPFAM" id="SSF47923">
    <property type="entry name" value="Ypt/Rab-GAP domain of gyp1p"/>
    <property type="match status" value="2"/>
</dbReference>
<protein>
    <submittedName>
        <fullName evidence="4">GTPase-activating protein gyp8</fullName>
    </submittedName>
</protein>
<accession>A0AAJ6CF91</accession>
<evidence type="ECO:0000256" key="1">
    <source>
        <dbReference type="ARBA" id="ARBA00022468"/>
    </source>
</evidence>
<feature type="domain" description="Rab-GAP TBC" evidence="3">
    <location>
        <begin position="22"/>
        <end position="244"/>
    </location>
</feature>
<organism evidence="4 5">
    <name type="scientific">Malassezia yamatoensis</name>
    <dbReference type="NCBI Taxonomy" id="253288"/>
    <lineage>
        <taxon>Eukaryota</taxon>
        <taxon>Fungi</taxon>
        <taxon>Dikarya</taxon>
        <taxon>Basidiomycota</taxon>
        <taxon>Ustilaginomycotina</taxon>
        <taxon>Malasseziomycetes</taxon>
        <taxon>Malasseziales</taxon>
        <taxon>Malasseziaceae</taxon>
        <taxon>Malassezia</taxon>
    </lineage>
</organism>
<dbReference type="EMBL" id="CP119943">
    <property type="protein sequence ID" value="WFC97454.1"/>
    <property type="molecule type" value="Genomic_DNA"/>
</dbReference>
<feature type="transmembrane region" description="Helical" evidence="2">
    <location>
        <begin position="383"/>
        <end position="404"/>
    </location>
</feature>
<dbReference type="GO" id="GO:0006888">
    <property type="term" value="P:endoplasmic reticulum to Golgi vesicle-mediated transport"/>
    <property type="evidence" value="ECO:0007669"/>
    <property type="project" value="TreeGrafter"/>
</dbReference>
<keyword evidence="2" id="KW-0812">Transmembrane</keyword>
<sequence>MNERWAEASTSQGGWDTELIDRKHAWLHLLQVSVGEVEQDEPSSAMLPSRAMLPPHPDEAQVVLDVNRSFGIYKQTKEESVMKARRRQLQAVIQGTLRKYPTLHYYQGFHDIASVLLLTLSPTLPEEGEAWPGAEDRHVVQWSLDKISLHIVRDSMSSNMDPILGQLKIVRNLVRAADLPFALAIERAFGQSQILVALPWVLTLLMHEVGDLHSAQCIMDFVLSHGPASIHYLCATLILWHKESLADMATKQGGRPIEYLDMAQVHHVLAEIPPLDADELRFALLTQAKQMFHSYPLRCPAVHAHTILANTSVLFTDSPFCSDTESLRYAALPGSAHVLDIAATPQADHDQVKEKFMPVARVPRVLLLQRMLPFLSRRNSAHFVLATWLSLFFGGSVLSVLLAAQLASYP</sequence>
<evidence type="ECO:0000313" key="4">
    <source>
        <dbReference type="EMBL" id="WFC97454.1"/>
    </source>
</evidence>
<dbReference type="Pfam" id="PF00566">
    <property type="entry name" value="RabGAP-TBC"/>
    <property type="match status" value="1"/>
</dbReference>
<dbReference type="InterPro" id="IPR035969">
    <property type="entry name" value="Rab-GAP_TBC_sf"/>
</dbReference>
<reference evidence="4 5" key="1">
    <citation type="submission" date="2023-03" db="EMBL/GenBank/DDBJ databases">
        <title>Mating type loci evolution in Malassezia.</title>
        <authorList>
            <person name="Coelho M.A."/>
        </authorList>
    </citation>
    <scope>NUCLEOTIDE SEQUENCE [LARGE SCALE GENOMIC DNA]</scope>
    <source>
        <strain evidence="4 5">CBS 9725</strain>
    </source>
</reference>
<dbReference type="Gene3D" id="1.10.8.1310">
    <property type="match status" value="1"/>
</dbReference>
<dbReference type="Proteomes" id="UP001219567">
    <property type="component" value="Chromosome 1"/>
</dbReference>
<gene>
    <name evidence="4" type="primary">GYP8</name>
    <name evidence="4" type="ORF">MYAM1_000168</name>
</gene>
<dbReference type="InterPro" id="IPR000195">
    <property type="entry name" value="Rab-GAP-TBC_dom"/>
</dbReference>
<evidence type="ECO:0000256" key="2">
    <source>
        <dbReference type="SAM" id="Phobius"/>
    </source>
</evidence>
<proteinExistence type="predicted"/>
<dbReference type="GO" id="GO:0005789">
    <property type="term" value="C:endoplasmic reticulum membrane"/>
    <property type="evidence" value="ECO:0007669"/>
    <property type="project" value="TreeGrafter"/>
</dbReference>
<name>A0AAJ6CF91_9BASI</name>
<dbReference type="PANTHER" id="PTHR20913">
    <property type="entry name" value="TBC1 DOMAIN FAMILY MEMBER 20/GTPASE"/>
    <property type="match status" value="1"/>
</dbReference>